<comment type="caution">
    <text evidence="9">The sequence shown here is derived from an EMBL/GenBank/DDBJ whole genome shotgun (WGS) entry which is preliminary data.</text>
</comment>
<evidence type="ECO:0000256" key="6">
    <source>
        <dbReference type="ARBA" id="ARBA00023136"/>
    </source>
</evidence>
<dbReference type="Gene3D" id="1.10.1760.20">
    <property type="match status" value="1"/>
</dbReference>
<protein>
    <submittedName>
        <fullName evidence="9">Cobalt transporter CbiM</fullName>
    </submittedName>
</protein>
<evidence type="ECO:0000256" key="7">
    <source>
        <dbReference type="SAM" id="Phobius"/>
    </source>
</evidence>
<keyword evidence="2" id="KW-0813">Transport</keyword>
<name>A0ABU4JUS9_9CLOT</name>
<gene>
    <name evidence="9" type="primary">cbiM</name>
    <name evidence="9" type="ORF">P8V03_12180</name>
</gene>
<keyword evidence="4 7" id="KW-0812">Transmembrane</keyword>
<comment type="subcellular location">
    <subcellularLocation>
        <location evidence="1">Cell membrane</location>
        <topology evidence="1">Multi-pass membrane protein</topology>
    </subcellularLocation>
</comment>
<evidence type="ECO:0000256" key="2">
    <source>
        <dbReference type="ARBA" id="ARBA00022448"/>
    </source>
</evidence>
<keyword evidence="5 7" id="KW-1133">Transmembrane helix</keyword>
<organism evidence="9 10">
    <name type="scientific">Clostridium tanneri</name>
    <dbReference type="NCBI Taxonomy" id="3037988"/>
    <lineage>
        <taxon>Bacteria</taxon>
        <taxon>Bacillati</taxon>
        <taxon>Bacillota</taxon>
        <taxon>Clostridia</taxon>
        <taxon>Eubacteriales</taxon>
        <taxon>Clostridiaceae</taxon>
        <taxon>Clostridium</taxon>
    </lineage>
</organism>
<evidence type="ECO:0000256" key="1">
    <source>
        <dbReference type="ARBA" id="ARBA00004651"/>
    </source>
</evidence>
<keyword evidence="6 7" id="KW-0472">Membrane</keyword>
<evidence type="ECO:0000256" key="3">
    <source>
        <dbReference type="ARBA" id="ARBA00022475"/>
    </source>
</evidence>
<dbReference type="EMBL" id="JARUJP010000013">
    <property type="protein sequence ID" value="MDW8801905.1"/>
    <property type="molecule type" value="Genomic_DNA"/>
</dbReference>
<dbReference type="PANTHER" id="PTHR34229">
    <property type="entry name" value="METAL TRANSPORT PROTEIN HI_1621-RELATED"/>
    <property type="match status" value="1"/>
</dbReference>
<evidence type="ECO:0000256" key="4">
    <source>
        <dbReference type="ARBA" id="ARBA00022692"/>
    </source>
</evidence>
<feature type="transmembrane region" description="Helical" evidence="7">
    <location>
        <begin position="184"/>
        <end position="211"/>
    </location>
</feature>
<keyword evidence="3" id="KW-1003">Cell membrane</keyword>
<dbReference type="Proteomes" id="UP001281656">
    <property type="component" value="Unassembled WGS sequence"/>
</dbReference>
<keyword evidence="10" id="KW-1185">Reference proteome</keyword>
<evidence type="ECO:0000256" key="5">
    <source>
        <dbReference type="ARBA" id="ARBA00022989"/>
    </source>
</evidence>
<dbReference type="PANTHER" id="PTHR34229:SF1">
    <property type="entry name" value="METAL TRANSPORT PROTEIN HI_1621-RELATED"/>
    <property type="match status" value="1"/>
</dbReference>
<feature type="transmembrane region" description="Helical" evidence="7">
    <location>
        <begin position="231"/>
        <end position="252"/>
    </location>
</feature>
<feature type="transmembrane region" description="Helical" evidence="7">
    <location>
        <begin position="40"/>
        <end position="60"/>
    </location>
</feature>
<dbReference type="InterPro" id="IPR025937">
    <property type="entry name" value="PDGLE_dom"/>
</dbReference>
<feature type="transmembrane region" description="Helical" evidence="7">
    <location>
        <begin position="103"/>
        <end position="128"/>
    </location>
</feature>
<evidence type="ECO:0000313" key="10">
    <source>
        <dbReference type="Proteomes" id="UP001281656"/>
    </source>
</evidence>
<feature type="transmembrane region" description="Helical" evidence="7">
    <location>
        <begin position="7"/>
        <end position="28"/>
    </location>
</feature>
<dbReference type="Pfam" id="PF01891">
    <property type="entry name" value="CbiM"/>
    <property type="match status" value="1"/>
</dbReference>
<dbReference type="RefSeq" id="WP_318798308.1">
    <property type="nucleotide sequence ID" value="NZ_JARUJP010000013.1"/>
</dbReference>
<feature type="transmembrane region" description="Helical" evidence="7">
    <location>
        <begin position="292"/>
        <end position="310"/>
    </location>
</feature>
<feature type="domain" description="PDGLE" evidence="8">
    <location>
        <begin position="229"/>
        <end position="318"/>
    </location>
</feature>
<dbReference type="NCBIfam" id="NF005598">
    <property type="entry name" value="PRK07331.1"/>
    <property type="match status" value="1"/>
</dbReference>
<dbReference type="NCBIfam" id="NF008873">
    <property type="entry name" value="PRK11909.1"/>
    <property type="match status" value="1"/>
</dbReference>
<feature type="transmembrane region" description="Helical" evidence="7">
    <location>
        <begin position="140"/>
        <end position="164"/>
    </location>
</feature>
<proteinExistence type="predicted"/>
<feature type="transmembrane region" description="Helical" evidence="7">
    <location>
        <begin position="72"/>
        <end position="97"/>
    </location>
</feature>
<sequence length="331" mass="35125">MHIPDNYLSPSTCAAVGVVMLPVWSRAVKKVKEEVSRKKMPILGVCAAFSFLIMMFNVPVPGGTTAHATGAVLIAILLGPYAATISVTIALLIQALFFGDGGILAFAANCFNIAFAMPFTGYFVYKLVKKKMKSNNGEYIAAFLGGYAGILVAAFFTALMFGIQPILFKDSTGAPIYCPYGLNVAIPAMILPHLLIGLLEGAITAGVYGYLKKMSPGVIYEDRSTNNKSLYGLLIGMIVLCPLGLLATGTAWGEWGADEIKEVIGYAPKGIENGFSFNSIMPDYSVNGSNEVIGYIVSAIAGVAIILILFKIMGSARKRKVSANSDAKDVS</sequence>
<dbReference type="InterPro" id="IPR002751">
    <property type="entry name" value="CbiM/NikMN"/>
</dbReference>
<accession>A0ABU4JUS9</accession>
<evidence type="ECO:0000313" key="9">
    <source>
        <dbReference type="EMBL" id="MDW8801905.1"/>
    </source>
</evidence>
<dbReference type="Pfam" id="PF13190">
    <property type="entry name" value="PDGLE"/>
    <property type="match status" value="1"/>
</dbReference>
<evidence type="ECO:0000259" key="8">
    <source>
        <dbReference type="Pfam" id="PF13190"/>
    </source>
</evidence>
<reference evidence="9 10" key="1">
    <citation type="submission" date="2023-04" db="EMBL/GenBank/DDBJ databases">
        <title>Clostridium tannerae sp. nov., isolated from the fecal material of an alpaca.</title>
        <authorList>
            <person name="Miller S."/>
            <person name="Hendry M."/>
            <person name="King J."/>
            <person name="Sankaranarayanan K."/>
            <person name="Lawson P.A."/>
        </authorList>
    </citation>
    <scope>NUCLEOTIDE SEQUENCE [LARGE SCALE GENOMIC DNA]</scope>
    <source>
        <strain evidence="9 10">A1-XYC3</strain>
    </source>
</reference>